<proteinExistence type="inferred from homology"/>
<evidence type="ECO:0000313" key="4">
    <source>
        <dbReference type="Proteomes" id="UP000704960"/>
    </source>
</evidence>
<sequence>MDKVAVIGGSGFIGRHLPERLRDFIVSSLDLPEADIRNAALIGERIAMIKPDAVVHLAALLGGVGSQNIAELFRTNFAGTLNLLEACRMAGVKAFVFASSLTVHGSNDPAHPNMLDSPFRPIHAYGASKAAAEHAIEEYARRFGMTALALRPTMVLGDTPTPSAAIEFVRAGLSGEPIAVYGSGMHEREWLFVDDAADGFRCAIDFARTAAPGFYQFFLSGNRIAMADLARLCAEQTGGTIKFTAPTAKSFTLTCDTADSDARLGWQPKIELPEIIARLIALERQRRAV</sequence>
<dbReference type="Gene3D" id="3.40.50.720">
    <property type="entry name" value="NAD(P)-binding Rossmann-like Domain"/>
    <property type="match status" value="1"/>
</dbReference>
<comment type="caution">
    <text evidence="3">The sequence shown here is derived from an EMBL/GenBank/DDBJ whole genome shotgun (WGS) entry which is preliminary data.</text>
</comment>
<organism evidence="3 4">
    <name type="scientific">Candidatus Sungiibacteriota bacterium</name>
    <dbReference type="NCBI Taxonomy" id="2750080"/>
    <lineage>
        <taxon>Bacteria</taxon>
        <taxon>Candidatus Sungiibacteriota</taxon>
    </lineage>
</organism>
<evidence type="ECO:0000313" key="3">
    <source>
        <dbReference type="EMBL" id="MBI4132344.1"/>
    </source>
</evidence>
<dbReference type="Pfam" id="PF01370">
    <property type="entry name" value="Epimerase"/>
    <property type="match status" value="1"/>
</dbReference>
<gene>
    <name evidence="3" type="ORF">HY474_01795</name>
</gene>
<evidence type="ECO:0000259" key="2">
    <source>
        <dbReference type="Pfam" id="PF01370"/>
    </source>
</evidence>
<evidence type="ECO:0000256" key="1">
    <source>
        <dbReference type="ARBA" id="ARBA00007637"/>
    </source>
</evidence>
<dbReference type="PANTHER" id="PTHR43000">
    <property type="entry name" value="DTDP-D-GLUCOSE 4,6-DEHYDRATASE-RELATED"/>
    <property type="match status" value="1"/>
</dbReference>
<dbReference type="InterPro" id="IPR001509">
    <property type="entry name" value="Epimerase_deHydtase"/>
</dbReference>
<dbReference type="AlphaFoldDB" id="A0A933DT63"/>
<name>A0A933DT63_9BACT</name>
<protein>
    <submittedName>
        <fullName evidence="3">NAD(P)-dependent oxidoreductase</fullName>
    </submittedName>
</protein>
<dbReference type="InterPro" id="IPR036291">
    <property type="entry name" value="NAD(P)-bd_dom_sf"/>
</dbReference>
<dbReference type="Proteomes" id="UP000704960">
    <property type="component" value="Unassembled WGS sequence"/>
</dbReference>
<reference evidence="3" key="1">
    <citation type="submission" date="2020-07" db="EMBL/GenBank/DDBJ databases">
        <title>Huge and variable diversity of episymbiotic CPR bacteria and DPANN archaea in groundwater ecosystems.</title>
        <authorList>
            <person name="He C.Y."/>
            <person name="Keren R."/>
            <person name="Whittaker M."/>
            <person name="Farag I.F."/>
            <person name="Doudna J."/>
            <person name="Cate J.H.D."/>
            <person name="Banfield J.F."/>
        </authorList>
    </citation>
    <scope>NUCLEOTIDE SEQUENCE</scope>
    <source>
        <strain evidence="3">NC_groundwater_1226_Ag_S-0.1um_59_124</strain>
    </source>
</reference>
<dbReference type="SUPFAM" id="SSF51735">
    <property type="entry name" value="NAD(P)-binding Rossmann-fold domains"/>
    <property type="match status" value="1"/>
</dbReference>
<comment type="similarity">
    <text evidence="1">Belongs to the NAD(P)-dependent epimerase/dehydratase family.</text>
</comment>
<dbReference type="EMBL" id="JACQMJ010000008">
    <property type="protein sequence ID" value="MBI4132344.1"/>
    <property type="molecule type" value="Genomic_DNA"/>
</dbReference>
<feature type="domain" description="NAD-dependent epimerase/dehydratase" evidence="2">
    <location>
        <begin position="4"/>
        <end position="209"/>
    </location>
</feature>
<accession>A0A933DT63</accession>